<dbReference type="AlphaFoldDB" id="A0A0A9BMX2"/>
<protein>
    <submittedName>
        <fullName evidence="1">Uncharacterized protein</fullName>
    </submittedName>
</protein>
<reference evidence="1" key="2">
    <citation type="journal article" date="2015" name="Data Brief">
        <title>Shoot transcriptome of the giant reed, Arundo donax.</title>
        <authorList>
            <person name="Barrero R.A."/>
            <person name="Guerrero F.D."/>
            <person name="Moolhuijzen P."/>
            <person name="Goolsby J.A."/>
            <person name="Tidwell J."/>
            <person name="Bellgard S.E."/>
            <person name="Bellgard M.I."/>
        </authorList>
    </citation>
    <scope>NUCLEOTIDE SEQUENCE</scope>
    <source>
        <tissue evidence="1">Shoot tissue taken approximately 20 cm above the soil surface</tissue>
    </source>
</reference>
<sequence length="22" mass="2634">MFCPSHRKLRKGVHYPSTGRLY</sequence>
<organism evidence="1">
    <name type="scientific">Arundo donax</name>
    <name type="common">Giant reed</name>
    <name type="synonym">Donax arundinaceus</name>
    <dbReference type="NCBI Taxonomy" id="35708"/>
    <lineage>
        <taxon>Eukaryota</taxon>
        <taxon>Viridiplantae</taxon>
        <taxon>Streptophyta</taxon>
        <taxon>Embryophyta</taxon>
        <taxon>Tracheophyta</taxon>
        <taxon>Spermatophyta</taxon>
        <taxon>Magnoliopsida</taxon>
        <taxon>Liliopsida</taxon>
        <taxon>Poales</taxon>
        <taxon>Poaceae</taxon>
        <taxon>PACMAD clade</taxon>
        <taxon>Arundinoideae</taxon>
        <taxon>Arundineae</taxon>
        <taxon>Arundo</taxon>
    </lineage>
</organism>
<name>A0A0A9BMX2_ARUDO</name>
<evidence type="ECO:0000313" key="1">
    <source>
        <dbReference type="EMBL" id="JAD64711.1"/>
    </source>
</evidence>
<reference evidence="1" key="1">
    <citation type="submission" date="2014-09" db="EMBL/GenBank/DDBJ databases">
        <authorList>
            <person name="Magalhaes I.L.F."/>
            <person name="Oliveira U."/>
            <person name="Santos F.R."/>
            <person name="Vidigal T.H.D.A."/>
            <person name="Brescovit A.D."/>
            <person name="Santos A.J."/>
        </authorList>
    </citation>
    <scope>NUCLEOTIDE SEQUENCE</scope>
    <source>
        <tissue evidence="1">Shoot tissue taken approximately 20 cm above the soil surface</tissue>
    </source>
</reference>
<accession>A0A0A9BMX2</accession>
<dbReference type="EMBL" id="GBRH01233184">
    <property type="protein sequence ID" value="JAD64711.1"/>
    <property type="molecule type" value="Transcribed_RNA"/>
</dbReference>
<proteinExistence type="predicted"/>